<evidence type="ECO:0000313" key="2">
    <source>
        <dbReference type="Proteomes" id="UP001066276"/>
    </source>
</evidence>
<keyword evidence="2" id="KW-1185">Reference proteome</keyword>
<reference evidence="1" key="1">
    <citation type="journal article" date="2022" name="bioRxiv">
        <title>Sequencing and chromosome-scale assembly of the giantPleurodeles waltlgenome.</title>
        <authorList>
            <person name="Brown T."/>
            <person name="Elewa A."/>
            <person name="Iarovenko S."/>
            <person name="Subramanian E."/>
            <person name="Araus A.J."/>
            <person name="Petzold A."/>
            <person name="Susuki M."/>
            <person name="Suzuki K.-i.T."/>
            <person name="Hayashi T."/>
            <person name="Toyoda A."/>
            <person name="Oliveira C."/>
            <person name="Osipova E."/>
            <person name="Leigh N.D."/>
            <person name="Simon A."/>
            <person name="Yun M.H."/>
        </authorList>
    </citation>
    <scope>NUCLEOTIDE SEQUENCE</scope>
    <source>
        <strain evidence="1">20211129_DDA</strain>
        <tissue evidence="1">Liver</tissue>
    </source>
</reference>
<protein>
    <submittedName>
        <fullName evidence="1">Uncharacterized protein</fullName>
    </submittedName>
</protein>
<comment type="caution">
    <text evidence="1">The sequence shown here is derived from an EMBL/GenBank/DDBJ whole genome shotgun (WGS) entry which is preliminary data.</text>
</comment>
<gene>
    <name evidence="1" type="ORF">NDU88_004438</name>
</gene>
<dbReference type="EMBL" id="JANPWB010000014">
    <property type="protein sequence ID" value="KAJ1099336.1"/>
    <property type="molecule type" value="Genomic_DNA"/>
</dbReference>
<evidence type="ECO:0000313" key="1">
    <source>
        <dbReference type="EMBL" id="KAJ1099336.1"/>
    </source>
</evidence>
<sequence>MTDVGIRGVSGFVADGAIVGNFMDEIREGEDAVNGSLSFVVSIVVVSAAAIDSFSGGAGIDGVMVINNVFVIFIKTFLVDGVVVERIFDIIIVIEARGDDNINTGGTADKNMAVAVLTTDTAIDKDVVNSVVD</sequence>
<accession>A0AAV7M6C2</accession>
<dbReference type="AlphaFoldDB" id="A0AAV7M6C2"/>
<organism evidence="1 2">
    <name type="scientific">Pleurodeles waltl</name>
    <name type="common">Iberian ribbed newt</name>
    <dbReference type="NCBI Taxonomy" id="8319"/>
    <lineage>
        <taxon>Eukaryota</taxon>
        <taxon>Metazoa</taxon>
        <taxon>Chordata</taxon>
        <taxon>Craniata</taxon>
        <taxon>Vertebrata</taxon>
        <taxon>Euteleostomi</taxon>
        <taxon>Amphibia</taxon>
        <taxon>Batrachia</taxon>
        <taxon>Caudata</taxon>
        <taxon>Salamandroidea</taxon>
        <taxon>Salamandridae</taxon>
        <taxon>Pleurodelinae</taxon>
        <taxon>Pleurodeles</taxon>
    </lineage>
</organism>
<dbReference type="Proteomes" id="UP001066276">
    <property type="component" value="Chromosome 10"/>
</dbReference>
<name>A0AAV7M6C2_PLEWA</name>
<proteinExistence type="predicted"/>